<keyword evidence="2" id="KW-0808">Transferase</keyword>
<dbReference type="GO" id="GO:0016740">
    <property type="term" value="F:transferase activity"/>
    <property type="evidence" value="ECO:0007669"/>
    <property type="project" value="UniProtKB-KW"/>
</dbReference>
<dbReference type="Gene3D" id="3.40.630.30">
    <property type="match status" value="1"/>
</dbReference>
<proteinExistence type="predicted"/>
<name>A0A2U1F749_9PSEU</name>
<comment type="caution">
    <text evidence="2">The sequence shown here is derived from an EMBL/GenBank/DDBJ whole genome shotgun (WGS) entry which is preliminary data.</text>
</comment>
<reference evidence="2 3" key="1">
    <citation type="submission" date="2018-04" db="EMBL/GenBank/DDBJ databases">
        <title>Genomic Encyclopedia of Type Strains, Phase IV (KMG-IV): sequencing the most valuable type-strain genomes for metagenomic binning, comparative biology and taxonomic classification.</title>
        <authorList>
            <person name="Goeker M."/>
        </authorList>
    </citation>
    <scope>NUCLEOTIDE SEQUENCE [LARGE SCALE GENOMIC DNA]</scope>
    <source>
        <strain evidence="2 3">DSM 45771</strain>
    </source>
</reference>
<dbReference type="Proteomes" id="UP000245639">
    <property type="component" value="Unassembled WGS sequence"/>
</dbReference>
<protein>
    <submittedName>
        <fullName evidence="2">CelD/BcsL family acetyltransferase involved in cellulose biosynthesis</fullName>
    </submittedName>
</protein>
<dbReference type="Pfam" id="PF13480">
    <property type="entry name" value="Acetyltransf_6"/>
    <property type="match status" value="1"/>
</dbReference>
<dbReference type="InterPro" id="IPR016181">
    <property type="entry name" value="Acyl_CoA_acyltransferase"/>
</dbReference>
<keyword evidence="3" id="KW-1185">Reference proteome</keyword>
<evidence type="ECO:0000313" key="3">
    <source>
        <dbReference type="Proteomes" id="UP000245639"/>
    </source>
</evidence>
<sequence length="374" mass="40547">MSLHAELLDAPTALDRLAEPWRALAVDQGSAFLTPEWCAAWLEHPGPGDPVVVAVRDGDAHLVGLLPLCRVGRELRFLGSERGDRFAPLAAPGSELEVAAAAARALGRGGGRGGALLLRNVDEDASWVPEFAAAWPGALTRTRVRGNVLPYVPLAGETWETFLAARSRNFRNQVGRKERNLVRDHGAAFRLVTDPASAGPELDRFFGLHAARWSGDGASSLTDPEVVAFHRSFATAAAGRGWLRLWFLEIDDEPVAAIYGWSIGGRYAYFNAGWRPEWSRSSVGLVLLARTVRHALEEGAVEYDLLLGDEEYKARFASAERPVETVVLAPPLHPRALASRGRVAARRLVASLPPGAREELTRRARTVARRAGAG</sequence>
<organism evidence="2 3">
    <name type="scientific">Actinomycetospora cinnamomea</name>
    <dbReference type="NCBI Taxonomy" id="663609"/>
    <lineage>
        <taxon>Bacteria</taxon>
        <taxon>Bacillati</taxon>
        <taxon>Actinomycetota</taxon>
        <taxon>Actinomycetes</taxon>
        <taxon>Pseudonocardiales</taxon>
        <taxon>Pseudonocardiaceae</taxon>
        <taxon>Actinomycetospora</taxon>
    </lineage>
</organism>
<feature type="domain" description="BioF2-like acetyltransferase" evidence="1">
    <location>
        <begin position="168"/>
        <end position="313"/>
    </location>
</feature>
<evidence type="ECO:0000259" key="1">
    <source>
        <dbReference type="Pfam" id="PF13480"/>
    </source>
</evidence>
<gene>
    <name evidence="2" type="ORF">C8D89_110152</name>
</gene>
<dbReference type="OrthoDB" id="3773784at2"/>
<dbReference type="AlphaFoldDB" id="A0A2U1F749"/>
<dbReference type="EMBL" id="QEKW01000010">
    <property type="protein sequence ID" value="PVZ07998.1"/>
    <property type="molecule type" value="Genomic_DNA"/>
</dbReference>
<dbReference type="InterPro" id="IPR038740">
    <property type="entry name" value="BioF2-like_GNAT_dom"/>
</dbReference>
<dbReference type="SUPFAM" id="SSF55729">
    <property type="entry name" value="Acyl-CoA N-acyltransferases (Nat)"/>
    <property type="match status" value="1"/>
</dbReference>
<accession>A0A2U1F749</accession>
<dbReference type="RefSeq" id="WP_116709669.1">
    <property type="nucleotide sequence ID" value="NZ_QEKW01000010.1"/>
</dbReference>
<evidence type="ECO:0000313" key="2">
    <source>
        <dbReference type="EMBL" id="PVZ07998.1"/>
    </source>
</evidence>